<keyword evidence="3" id="KW-1185">Reference proteome</keyword>
<reference evidence="2 3" key="1">
    <citation type="submission" date="2020-08" db="EMBL/GenBank/DDBJ databases">
        <title>Genomic Encyclopedia of Type Strains, Phase III (KMG-III): the genomes of soil and plant-associated and newly described type strains.</title>
        <authorList>
            <person name="Whitman W."/>
        </authorList>
    </citation>
    <scope>NUCLEOTIDE SEQUENCE [LARGE SCALE GENOMIC DNA]</scope>
    <source>
        <strain evidence="2 3">CECT 8712</strain>
    </source>
</reference>
<protein>
    <submittedName>
        <fullName evidence="2">Uncharacterized protein</fullName>
    </submittedName>
</protein>
<keyword evidence="1" id="KW-0812">Transmembrane</keyword>
<keyword evidence="1" id="KW-0472">Membrane</keyword>
<name>A0A841II96_9ACTN</name>
<keyword evidence="1" id="KW-1133">Transmembrane helix</keyword>
<feature type="transmembrane region" description="Helical" evidence="1">
    <location>
        <begin position="114"/>
        <end position="136"/>
    </location>
</feature>
<dbReference type="Proteomes" id="UP000536604">
    <property type="component" value="Unassembled WGS sequence"/>
</dbReference>
<accession>A0A841II96</accession>
<feature type="transmembrane region" description="Helical" evidence="1">
    <location>
        <begin position="62"/>
        <end position="80"/>
    </location>
</feature>
<comment type="caution">
    <text evidence="2">The sequence shown here is derived from an EMBL/GenBank/DDBJ whole genome shotgun (WGS) entry which is preliminary data.</text>
</comment>
<organism evidence="2 3">
    <name type="scientific">Nocardiopsis algeriensis</name>
    <dbReference type="NCBI Taxonomy" id="1478215"/>
    <lineage>
        <taxon>Bacteria</taxon>
        <taxon>Bacillati</taxon>
        <taxon>Actinomycetota</taxon>
        <taxon>Actinomycetes</taxon>
        <taxon>Streptosporangiales</taxon>
        <taxon>Nocardiopsidaceae</taxon>
        <taxon>Nocardiopsis</taxon>
    </lineage>
</organism>
<sequence>MSADRFDSTYQEGLRASVENPRRRAFWAPRSRRRLAVVALAALTLAAAGTYAAVVVAEGPAARGATIGFVVLLLLTAVLGTQLNIATRWVAGYTGLDEYQRAEMARATKLGHHVTAVLMTLLIAVATGFGGALSALDWDGRLPLAVLVPMVVVTAMCHASFPACYLAWTRPDEIPDEED</sequence>
<evidence type="ECO:0000313" key="3">
    <source>
        <dbReference type="Proteomes" id="UP000536604"/>
    </source>
</evidence>
<proteinExistence type="predicted"/>
<dbReference type="AlphaFoldDB" id="A0A841II96"/>
<evidence type="ECO:0000313" key="2">
    <source>
        <dbReference type="EMBL" id="MBB6118477.1"/>
    </source>
</evidence>
<feature type="transmembrane region" description="Helical" evidence="1">
    <location>
        <begin position="142"/>
        <end position="168"/>
    </location>
</feature>
<evidence type="ECO:0000256" key="1">
    <source>
        <dbReference type="SAM" id="Phobius"/>
    </source>
</evidence>
<gene>
    <name evidence="2" type="ORF">FHS13_000405</name>
</gene>
<dbReference type="EMBL" id="JACHJO010000001">
    <property type="protein sequence ID" value="MBB6118477.1"/>
    <property type="molecule type" value="Genomic_DNA"/>
</dbReference>
<dbReference type="RefSeq" id="WP_184286398.1">
    <property type="nucleotide sequence ID" value="NZ_JACHJO010000001.1"/>
</dbReference>